<dbReference type="PROSITE" id="PS50987">
    <property type="entry name" value="HTH_ARSR_2"/>
    <property type="match status" value="1"/>
</dbReference>
<dbReference type="CDD" id="cd00090">
    <property type="entry name" value="HTH_ARSR"/>
    <property type="match status" value="1"/>
</dbReference>
<name>I1YJF2_METFJ</name>
<feature type="domain" description="HTH arsR-type" evidence="4">
    <location>
        <begin position="7"/>
        <end position="97"/>
    </location>
</feature>
<keyword evidence="1" id="KW-0805">Transcription regulation</keyword>
<dbReference type="Pfam" id="PF01022">
    <property type="entry name" value="HTH_5"/>
    <property type="match status" value="1"/>
</dbReference>
<sequence length="97" mass="10694">MQNQYVLSQYTEAAALFHALSDAGRLRTLAILAEQSSSVSHLAEVTGERIGTVSARLKVLLQANLVTRRREGQSAIYSIADQHVLELIHNALEHVNE</sequence>
<dbReference type="SUPFAM" id="SSF46785">
    <property type="entry name" value="Winged helix' DNA-binding domain"/>
    <property type="match status" value="1"/>
</dbReference>
<reference evidence="5 6" key="1">
    <citation type="journal article" date="2012" name="J. Bacteriol.">
        <title>Complete genome sequences of Methylophaga sp. strain JAM1 and Methylophaga sp. strain JAM7.</title>
        <authorList>
            <person name="Villeneuve C."/>
            <person name="Martineau C."/>
            <person name="Mauffrey F."/>
            <person name="Villemur R."/>
        </authorList>
    </citation>
    <scope>NUCLEOTIDE SEQUENCE [LARGE SCALE GENOMIC DNA]</scope>
    <source>
        <strain evidence="5 6">JAM7</strain>
    </source>
</reference>
<dbReference type="Proteomes" id="UP000009145">
    <property type="component" value="Chromosome"/>
</dbReference>
<dbReference type="SMART" id="SM00418">
    <property type="entry name" value="HTH_ARSR"/>
    <property type="match status" value="1"/>
</dbReference>
<dbReference type="Gene3D" id="1.10.10.10">
    <property type="entry name" value="Winged helix-like DNA-binding domain superfamily/Winged helix DNA-binding domain"/>
    <property type="match status" value="1"/>
</dbReference>
<dbReference type="InterPro" id="IPR036390">
    <property type="entry name" value="WH_DNA-bd_sf"/>
</dbReference>
<dbReference type="PANTHER" id="PTHR43132:SF2">
    <property type="entry name" value="ARSENICAL RESISTANCE OPERON REPRESSOR ARSR-RELATED"/>
    <property type="match status" value="1"/>
</dbReference>
<dbReference type="InterPro" id="IPR051011">
    <property type="entry name" value="Metal_resp_trans_reg"/>
</dbReference>
<dbReference type="GO" id="GO:0003677">
    <property type="term" value="F:DNA binding"/>
    <property type="evidence" value="ECO:0007669"/>
    <property type="project" value="UniProtKB-KW"/>
</dbReference>
<evidence type="ECO:0000256" key="1">
    <source>
        <dbReference type="ARBA" id="ARBA00023015"/>
    </source>
</evidence>
<organism evidence="5 6">
    <name type="scientific">Methylophaga frappieri (strain ATCC BAA-2434 / DSM 25690 / JAM7)</name>
    <dbReference type="NCBI Taxonomy" id="754477"/>
    <lineage>
        <taxon>Bacteria</taxon>
        <taxon>Pseudomonadati</taxon>
        <taxon>Pseudomonadota</taxon>
        <taxon>Gammaproteobacteria</taxon>
        <taxon>Thiotrichales</taxon>
        <taxon>Piscirickettsiaceae</taxon>
        <taxon>Methylophaga</taxon>
    </lineage>
</organism>
<dbReference type="PRINTS" id="PR00778">
    <property type="entry name" value="HTHARSR"/>
</dbReference>
<keyword evidence="3" id="KW-0804">Transcription</keyword>
<dbReference type="InterPro" id="IPR036388">
    <property type="entry name" value="WH-like_DNA-bd_sf"/>
</dbReference>
<keyword evidence="2" id="KW-0238">DNA-binding</keyword>
<evidence type="ECO:0000313" key="6">
    <source>
        <dbReference type="Proteomes" id="UP000009145"/>
    </source>
</evidence>
<dbReference type="EMBL" id="CP003380">
    <property type="protein sequence ID" value="AFJ03045.1"/>
    <property type="molecule type" value="Genomic_DNA"/>
</dbReference>
<dbReference type="eggNOG" id="COG0640">
    <property type="taxonomic scope" value="Bacteria"/>
</dbReference>
<protein>
    <submittedName>
        <fullName evidence="5">Transcriptional regulatory protein, ArsR family</fullName>
    </submittedName>
</protein>
<dbReference type="InterPro" id="IPR011991">
    <property type="entry name" value="ArsR-like_HTH"/>
</dbReference>
<evidence type="ECO:0000259" key="4">
    <source>
        <dbReference type="PROSITE" id="PS50987"/>
    </source>
</evidence>
<dbReference type="HOGENOM" id="CLU_097806_7_4_6"/>
<dbReference type="PANTHER" id="PTHR43132">
    <property type="entry name" value="ARSENICAL RESISTANCE OPERON REPRESSOR ARSR-RELATED"/>
    <property type="match status" value="1"/>
</dbReference>
<evidence type="ECO:0000256" key="3">
    <source>
        <dbReference type="ARBA" id="ARBA00023163"/>
    </source>
</evidence>
<dbReference type="GO" id="GO:0003700">
    <property type="term" value="F:DNA-binding transcription factor activity"/>
    <property type="evidence" value="ECO:0007669"/>
    <property type="project" value="InterPro"/>
</dbReference>
<dbReference type="InterPro" id="IPR001845">
    <property type="entry name" value="HTH_ArsR_DNA-bd_dom"/>
</dbReference>
<dbReference type="PATRIC" id="fig|754477.3.peg.1875"/>
<dbReference type="RefSeq" id="WP_014704465.1">
    <property type="nucleotide sequence ID" value="NC_017856.1"/>
</dbReference>
<evidence type="ECO:0000313" key="5">
    <source>
        <dbReference type="EMBL" id="AFJ03045.1"/>
    </source>
</evidence>
<dbReference type="NCBIfam" id="NF033788">
    <property type="entry name" value="HTH_metalloreg"/>
    <property type="match status" value="1"/>
</dbReference>
<evidence type="ECO:0000256" key="2">
    <source>
        <dbReference type="ARBA" id="ARBA00023125"/>
    </source>
</evidence>
<accession>I1YJF2</accession>
<proteinExistence type="predicted"/>
<dbReference type="KEGG" id="mec:Q7C_1904"/>
<keyword evidence="6" id="KW-1185">Reference proteome</keyword>
<dbReference type="STRING" id="754477.Q7C_1904"/>
<dbReference type="AlphaFoldDB" id="I1YJF2"/>
<gene>
    <name evidence="5" type="ordered locus">Q7C_1904</name>
</gene>